<dbReference type="Proteomes" id="UP000215914">
    <property type="component" value="Unassembled WGS sequence"/>
</dbReference>
<evidence type="ECO:0000256" key="1">
    <source>
        <dbReference type="SAM" id="Coils"/>
    </source>
</evidence>
<accession>A0A9K3EIU2</accession>
<evidence type="ECO:0000256" key="2">
    <source>
        <dbReference type="SAM" id="MobiDB-lite"/>
    </source>
</evidence>
<dbReference type="EMBL" id="MNCJ02000328">
    <property type="protein sequence ID" value="KAF5774033.1"/>
    <property type="molecule type" value="Genomic_DNA"/>
</dbReference>
<protein>
    <submittedName>
        <fullName evidence="3">Uncharacterized protein</fullName>
    </submittedName>
</protein>
<comment type="caution">
    <text evidence="3">The sequence shown here is derived from an EMBL/GenBank/DDBJ whole genome shotgun (WGS) entry which is preliminary data.</text>
</comment>
<sequence>MVRAAREGAEQLEREKAAFEKLKQTEWWAASAGLEQVRNLAKLLSNERKLWKESCARENEKLFRVRQELNNLKVANTALVKEKAAAKAAVKEVETRGATALKEGEARAAKALADADADRTKLKKVVKELQNRATILEEVTSRATEAEARARQAEESRDGLATSLNQVTADHLWMREHGIGHIVQTILDAPENTSAVAETNERARQAGFKAGYNKCLSDVNPFFASKFTDERSGFHGVDTEAAYAATVDAYNKLSIPALDDIEKCLEAEDYVDRLRMLFDPPEEDEGTGGANDDAGTSGVKAD</sequence>
<evidence type="ECO:0000313" key="3">
    <source>
        <dbReference type="EMBL" id="KAF5774033.1"/>
    </source>
</evidence>
<reference evidence="3" key="1">
    <citation type="journal article" date="2017" name="Nature">
        <title>The sunflower genome provides insights into oil metabolism, flowering and Asterid evolution.</title>
        <authorList>
            <person name="Badouin H."/>
            <person name="Gouzy J."/>
            <person name="Grassa C.J."/>
            <person name="Murat F."/>
            <person name="Staton S.E."/>
            <person name="Cottret L."/>
            <person name="Lelandais-Briere C."/>
            <person name="Owens G.L."/>
            <person name="Carrere S."/>
            <person name="Mayjonade B."/>
            <person name="Legrand L."/>
            <person name="Gill N."/>
            <person name="Kane N.C."/>
            <person name="Bowers J.E."/>
            <person name="Hubner S."/>
            <person name="Bellec A."/>
            <person name="Berard A."/>
            <person name="Berges H."/>
            <person name="Blanchet N."/>
            <person name="Boniface M.C."/>
            <person name="Brunel D."/>
            <person name="Catrice O."/>
            <person name="Chaidir N."/>
            <person name="Claudel C."/>
            <person name="Donnadieu C."/>
            <person name="Faraut T."/>
            <person name="Fievet G."/>
            <person name="Helmstetter N."/>
            <person name="King M."/>
            <person name="Knapp S.J."/>
            <person name="Lai Z."/>
            <person name="Le Paslier M.C."/>
            <person name="Lippi Y."/>
            <person name="Lorenzon L."/>
            <person name="Mandel J.R."/>
            <person name="Marage G."/>
            <person name="Marchand G."/>
            <person name="Marquand E."/>
            <person name="Bret-Mestries E."/>
            <person name="Morien E."/>
            <person name="Nambeesan S."/>
            <person name="Nguyen T."/>
            <person name="Pegot-Espagnet P."/>
            <person name="Pouilly N."/>
            <person name="Raftis F."/>
            <person name="Sallet E."/>
            <person name="Schiex T."/>
            <person name="Thomas J."/>
            <person name="Vandecasteele C."/>
            <person name="Vares D."/>
            <person name="Vear F."/>
            <person name="Vautrin S."/>
            <person name="Crespi M."/>
            <person name="Mangin B."/>
            <person name="Burke J.M."/>
            <person name="Salse J."/>
            <person name="Munos S."/>
            <person name="Vincourt P."/>
            <person name="Rieseberg L.H."/>
            <person name="Langlade N.B."/>
        </authorList>
    </citation>
    <scope>NUCLEOTIDE SEQUENCE</scope>
    <source>
        <tissue evidence="3">Leaves</tissue>
    </source>
</reference>
<reference evidence="3" key="2">
    <citation type="submission" date="2020-06" db="EMBL/GenBank/DDBJ databases">
        <title>Helianthus annuus Genome sequencing and assembly Release 2.</title>
        <authorList>
            <person name="Gouzy J."/>
            <person name="Langlade N."/>
            <person name="Munos S."/>
        </authorList>
    </citation>
    <scope>NUCLEOTIDE SEQUENCE</scope>
    <source>
        <tissue evidence="3">Leaves</tissue>
    </source>
</reference>
<feature type="coiled-coil region" evidence="1">
    <location>
        <begin position="112"/>
        <end position="156"/>
    </location>
</feature>
<dbReference type="Gramene" id="mRNA:HanXRQr2_Chr13g0595591">
    <property type="protein sequence ID" value="mRNA:HanXRQr2_Chr13g0595591"/>
    <property type="gene ID" value="HanXRQr2_Chr13g0595591"/>
</dbReference>
<dbReference type="AlphaFoldDB" id="A0A9K3EIU2"/>
<proteinExistence type="predicted"/>
<gene>
    <name evidence="3" type="ORF">HanXRQr2_Chr13g0595591</name>
</gene>
<name>A0A9K3EIU2_HELAN</name>
<keyword evidence="1" id="KW-0175">Coiled coil</keyword>
<organism evidence="3 4">
    <name type="scientific">Helianthus annuus</name>
    <name type="common">Common sunflower</name>
    <dbReference type="NCBI Taxonomy" id="4232"/>
    <lineage>
        <taxon>Eukaryota</taxon>
        <taxon>Viridiplantae</taxon>
        <taxon>Streptophyta</taxon>
        <taxon>Embryophyta</taxon>
        <taxon>Tracheophyta</taxon>
        <taxon>Spermatophyta</taxon>
        <taxon>Magnoliopsida</taxon>
        <taxon>eudicotyledons</taxon>
        <taxon>Gunneridae</taxon>
        <taxon>Pentapetalae</taxon>
        <taxon>asterids</taxon>
        <taxon>campanulids</taxon>
        <taxon>Asterales</taxon>
        <taxon>Asteraceae</taxon>
        <taxon>Asteroideae</taxon>
        <taxon>Heliantheae alliance</taxon>
        <taxon>Heliantheae</taxon>
        <taxon>Helianthus</taxon>
    </lineage>
</organism>
<dbReference type="PANTHER" id="PTHR43941:SF4">
    <property type="entry name" value="AH_BAR DOMAIN SUPERFAMILY PROTEIN"/>
    <property type="match status" value="1"/>
</dbReference>
<evidence type="ECO:0000313" key="4">
    <source>
        <dbReference type="Proteomes" id="UP000215914"/>
    </source>
</evidence>
<keyword evidence="4" id="KW-1185">Reference proteome</keyword>
<dbReference type="PANTHER" id="PTHR43941">
    <property type="entry name" value="STRUCTURAL MAINTENANCE OF CHROMOSOMES PROTEIN 2"/>
    <property type="match status" value="1"/>
</dbReference>
<feature type="region of interest" description="Disordered" evidence="2">
    <location>
        <begin position="279"/>
        <end position="302"/>
    </location>
</feature>